<dbReference type="Pfam" id="PF02225">
    <property type="entry name" value="PA"/>
    <property type="match status" value="1"/>
</dbReference>
<dbReference type="AlphaFoldDB" id="A0A1L0B7D9"/>
<dbReference type="PANTHER" id="PTHR10404:SF46">
    <property type="entry name" value="VACUOLAR PROTEIN SORTING-ASSOCIATED PROTEIN 70"/>
    <property type="match status" value="1"/>
</dbReference>
<dbReference type="InterPro" id="IPR007365">
    <property type="entry name" value="TFR-like_dimer_dom"/>
</dbReference>
<keyword evidence="2" id="KW-0472">Membrane</keyword>
<dbReference type="InterPro" id="IPR007484">
    <property type="entry name" value="Peptidase_M28"/>
</dbReference>
<dbReference type="Gene3D" id="1.20.930.40">
    <property type="entry name" value="Transferrin receptor-like, dimerisation domain"/>
    <property type="match status" value="1"/>
</dbReference>
<dbReference type="CDD" id="cd02121">
    <property type="entry name" value="PA_GCPII_like"/>
    <property type="match status" value="1"/>
</dbReference>
<dbReference type="EMBL" id="LT635756">
    <property type="protein sequence ID" value="SGZ46979.1"/>
    <property type="molecule type" value="Genomic_DNA"/>
</dbReference>
<dbReference type="InterPro" id="IPR046450">
    <property type="entry name" value="PA_dom_sf"/>
</dbReference>
<dbReference type="SUPFAM" id="SSF47672">
    <property type="entry name" value="Transferrin receptor-like dimerisation domain"/>
    <property type="match status" value="1"/>
</dbReference>
<dbReference type="CDD" id="cd08022">
    <property type="entry name" value="M28_PSMA_like"/>
    <property type="match status" value="1"/>
</dbReference>
<reference evidence="6 7" key="1">
    <citation type="submission" date="2016-10" db="EMBL/GenBank/DDBJ databases">
        <authorList>
            <person name="de Groot N.N."/>
        </authorList>
    </citation>
    <scope>NUCLEOTIDE SEQUENCE [LARGE SCALE GENOMIC DNA]</scope>
    <source>
        <strain evidence="6 7">CBS 141442</strain>
    </source>
</reference>
<protein>
    <submittedName>
        <fullName evidence="6">CIC11C00000003365</fullName>
    </submittedName>
</protein>
<dbReference type="Gene3D" id="3.40.630.10">
    <property type="entry name" value="Zn peptidases"/>
    <property type="match status" value="1"/>
</dbReference>
<dbReference type="STRING" id="45354.A0A1L0B7D9"/>
<dbReference type="GO" id="GO:0004180">
    <property type="term" value="F:carboxypeptidase activity"/>
    <property type="evidence" value="ECO:0007669"/>
    <property type="project" value="TreeGrafter"/>
</dbReference>
<feature type="domain" description="Peptidase M28" evidence="5">
    <location>
        <begin position="387"/>
        <end position="575"/>
    </location>
</feature>
<dbReference type="OrthoDB" id="5841748at2759"/>
<feature type="domain" description="PA" evidence="3">
    <location>
        <begin position="196"/>
        <end position="269"/>
    </location>
</feature>
<evidence type="ECO:0000313" key="7">
    <source>
        <dbReference type="Proteomes" id="UP000182334"/>
    </source>
</evidence>
<keyword evidence="7" id="KW-1185">Reference proteome</keyword>
<keyword evidence="2" id="KW-0812">Transmembrane</keyword>
<dbReference type="SUPFAM" id="SSF52025">
    <property type="entry name" value="PA domain"/>
    <property type="match status" value="1"/>
</dbReference>
<sequence length="802" mass="90286">MSESQPLLLDPEDPHFHDNVVEALRSLYQESRKHWKLRFILLAVLGTTLTIHLILLISLIRHSFTYHYVYLGKSPSKLTTSEAESEFIRVLNHSNYARNWSYHYTQQQHLLGQNMELVDWTKLKFKEFGLVDTKVETYDVYLNSPVDHALKLVSKKGKVLYSASLKEDALPEDPTSQNDTVPTFHGYSANGNVTAAYFYANYGRKLDFDTLVKLGVNMTGKIAIVRYGAIYRGLKVKFAQEVGASGVVMYSDPGDDGEFIPQNGYKQYPHGPARNEASVQRGSVMYLSYGPGDPTTPGYASKGKVKREDPYKTTPKIPSLPVSYRDITPILVELNGKGVSGLKLGPDWVGKLEGFDYSVGLSPAEEVVTPLLNLYNEQEYSIVPIHNVFGTIKGVNEDEVIVVGNHRDAWIRGGAGDPNSGSAAMLEILRGLQEACELGFKPYRSILFASWDGEEPGLLGSTEWAEDHASWISKKVVAYLNVDSAVTGNTLLLESSPVLKNLLLNVAKEVEYPKGGTLHEHYMTSIFKGHVPILGSGSDYTVFLDHLGIPSFDLGFACNPETDPIYQYHLNYDSFYWMETFTDPGFVYHNVVSKYLGKIILRLSGPELLQLDMLQSAVDIQSYFDDVLKDIPQEWYHYKGREPHNYKPFGDLMAFRDLQASAEKPHFEFVNEFTEAVKMVKNALKLFEKNTLALDELRRALQADLYKPKTFWQRSKTVPKVVFTNLKLGLLEKAFLYADGLNDRPWFKHTIFASGRYTGYAGQSLPGLREAIEDNDVESGLKWMNVHWQSIYVGAILASIGM</sequence>
<dbReference type="InterPro" id="IPR039373">
    <property type="entry name" value="Peptidase_M28B"/>
</dbReference>
<evidence type="ECO:0000259" key="3">
    <source>
        <dbReference type="Pfam" id="PF02225"/>
    </source>
</evidence>
<dbReference type="FunFam" id="3.50.30.30:FF:000008">
    <property type="entry name" value="Glutamate carboxypeptidase 2"/>
    <property type="match status" value="1"/>
</dbReference>
<dbReference type="Gene3D" id="3.50.30.30">
    <property type="match status" value="1"/>
</dbReference>
<accession>A0A1L0B7D9</accession>
<evidence type="ECO:0000259" key="5">
    <source>
        <dbReference type="Pfam" id="PF04389"/>
    </source>
</evidence>
<evidence type="ECO:0000256" key="1">
    <source>
        <dbReference type="ARBA" id="ARBA00005634"/>
    </source>
</evidence>
<dbReference type="Pfam" id="PF04389">
    <property type="entry name" value="Peptidase_M28"/>
    <property type="match status" value="1"/>
</dbReference>
<feature type="transmembrane region" description="Helical" evidence="2">
    <location>
        <begin position="39"/>
        <end position="60"/>
    </location>
</feature>
<proteinExistence type="inferred from homology"/>
<dbReference type="FunFam" id="3.40.630.10:FF:000101">
    <property type="entry name" value="N-acetylated alpha-linked acidic dipeptidase like 1"/>
    <property type="match status" value="1"/>
</dbReference>
<name>A0A1L0B7D9_9ASCO</name>
<dbReference type="Proteomes" id="UP000182334">
    <property type="component" value="Chromosome I"/>
</dbReference>
<evidence type="ECO:0000313" key="6">
    <source>
        <dbReference type="EMBL" id="SGZ46979.1"/>
    </source>
</evidence>
<comment type="similarity">
    <text evidence="1">Belongs to the peptidase M28 family. M28B subfamily.</text>
</comment>
<keyword evidence="2" id="KW-1133">Transmembrane helix</keyword>
<organism evidence="6 7">
    <name type="scientific">Sungouiella intermedia</name>
    <dbReference type="NCBI Taxonomy" id="45354"/>
    <lineage>
        <taxon>Eukaryota</taxon>
        <taxon>Fungi</taxon>
        <taxon>Dikarya</taxon>
        <taxon>Ascomycota</taxon>
        <taxon>Saccharomycotina</taxon>
        <taxon>Pichiomycetes</taxon>
        <taxon>Metschnikowiaceae</taxon>
        <taxon>Sungouiella</taxon>
    </lineage>
</organism>
<gene>
    <name evidence="6" type="ORF">SAMEA4029010_CIC11G00000003365</name>
</gene>
<dbReference type="PANTHER" id="PTHR10404">
    <property type="entry name" value="N-ACETYLATED-ALPHA-LINKED ACIDIC DIPEPTIDASE"/>
    <property type="match status" value="1"/>
</dbReference>
<feature type="domain" description="Transferrin receptor-like dimerisation" evidence="4">
    <location>
        <begin position="679"/>
        <end position="786"/>
    </location>
</feature>
<evidence type="ECO:0000259" key="4">
    <source>
        <dbReference type="Pfam" id="PF04253"/>
    </source>
</evidence>
<evidence type="ECO:0000256" key="2">
    <source>
        <dbReference type="SAM" id="Phobius"/>
    </source>
</evidence>
<dbReference type="InterPro" id="IPR003137">
    <property type="entry name" value="PA_domain"/>
</dbReference>
<dbReference type="Pfam" id="PF04253">
    <property type="entry name" value="TFR_dimer"/>
    <property type="match status" value="1"/>
</dbReference>
<dbReference type="SUPFAM" id="SSF53187">
    <property type="entry name" value="Zn-dependent exopeptidases"/>
    <property type="match status" value="1"/>
</dbReference>
<dbReference type="InterPro" id="IPR036757">
    <property type="entry name" value="TFR-like_dimer_dom_sf"/>
</dbReference>